<dbReference type="GO" id="GO:0030892">
    <property type="term" value="C:mitotic cohesin complex"/>
    <property type="evidence" value="ECO:0007669"/>
    <property type="project" value="TreeGrafter"/>
</dbReference>
<dbReference type="PANTHER" id="PTHR12585:SF69">
    <property type="entry name" value="FI11703P"/>
    <property type="match status" value="1"/>
</dbReference>
<evidence type="ECO:0000259" key="4">
    <source>
        <dbReference type="Pfam" id="PF04825"/>
    </source>
</evidence>
<dbReference type="AlphaFoldDB" id="A0A165N658"/>
<dbReference type="OrthoDB" id="10071381at2759"/>
<accession>A0A165N658</accession>
<feature type="region of interest" description="Disordered" evidence="3">
    <location>
        <begin position="261"/>
        <end position="281"/>
    </location>
</feature>
<keyword evidence="6" id="KW-1185">Reference proteome</keyword>
<protein>
    <recommendedName>
        <fullName evidence="4">Rad21/Rec8-like protein N-terminal domain-containing protein</fullName>
    </recommendedName>
</protein>
<reference evidence="5 6" key="1">
    <citation type="journal article" date="2016" name="Mol. Biol. Evol.">
        <title>Comparative Genomics of Early-Diverging Mushroom-Forming Fungi Provides Insights into the Origins of Lignocellulose Decay Capabilities.</title>
        <authorList>
            <person name="Nagy L.G."/>
            <person name="Riley R."/>
            <person name="Tritt A."/>
            <person name="Adam C."/>
            <person name="Daum C."/>
            <person name="Floudas D."/>
            <person name="Sun H."/>
            <person name="Yadav J.S."/>
            <person name="Pangilinan J."/>
            <person name="Larsson K.H."/>
            <person name="Matsuura K."/>
            <person name="Barry K."/>
            <person name="Labutti K."/>
            <person name="Kuo R."/>
            <person name="Ohm R.A."/>
            <person name="Bhattacharya S.S."/>
            <person name="Shirouzu T."/>
            <person name="Yoshinaga Y."/>
            <person name="Martin F.M."/>
            <person name="Grigoriev I.V."/>
            <person name="Hibbett D.S."/>
        </authorList>
    </citation>
    <scope>NUCLEOTIDE SEQUENCE [LARGE SCALE GENOMIC DNA]</scope>
    <source>
        <strain evidence="5 6">HHB12029</strain>
    </source>
</reference>
<dbReference type="STRING" id="1314781.A0A165N658"/>
<evidence type="ECO:0000256" key="3">
    <source>
        <dbReference type="SAM" id="MobiDB-lite"/>
    </source>
</evidence>
<organism evidence="5 6">
    <name type="scientific">Exidia glandulosa HHB12029</name>
    <dbReference type="NCBI Taxonomy" id="1314781"/>
    <lineage>
        <taxon>Eukaryota</taxon>
        <taxon>Fungi</taxon>
        <taxon>Dikarya</taxon>
        <taxon>Basidiomycota</taxon>
        <taxon>Agaricomycotina</taxon>
        <taxon>Agaricomycetes</taxon>
        <taxon>Auriculariales</taxon>
        <taxon>Exidiaceae</taxon>
        <taxon>Exidia</taxon>
    </lineage>
</organism>
<name>A0A165N658_EXIGL</name>
<dbReference type="EMBL" id="KV425902">
    <property type="protein sequence ID" value="KZW00272.1"/>
    <property type="molecule type" value="Genomic_DNA"/>
</dbReference>
<evidence type="ECO:0000313" key="6">
    <source>
        <dbReference type="Proteomes" id="UP000077266"/>
    </source>
</evidence>
<evidence type="ECO:0000313" key="5">
    <source>
        <dbReference type="EMBL" id="KZW00272.1"/>
    </source>
</evidence>
<dbReference type="InterPro" id="IPR039781">
    <property type="entry name" value="Rad21/Rec8-like"/>
</dbReference>
<sequence length="294" mass="32024">MAYQEVIFSKRGSLAKVWLAAHWERKLSKTQTLQTNVQESISTILGEEVEVMALRLTGQLLLGVVRIYSRKAKYLLDDCNEALVKIKLAFRPGVVDMTEDQLAVPKGAITLQDGGIDLDLLLPDATWDLDFEDRPHAQGQHVARAADITLQTGNDLDFDLDEPTFGFNLDGDGIATQDFDDLGLNFGDGKDDADLSIEVGRDAPDRSRLSVDSHILGDGGPMDLDVLSRMSREPSEPALDLDMNLGLGDIDMNLDDLGLNWGDGPSDGEKTPGEARTPSRACTPTRCSIIAIEG</sequence>
<feature type="domain" description="Rad21/Rec8-like protein N-terminal" evidence="4">
    <location>
        <begin position="1"/>
        <end position="101"/>
    </location>
</feature>
<gene>
    <name evidence="5" type="ORF">EXIGLDRAFT_167777</name>
</gene>
<evidence type="ECO:0000256" key="2">
    <source>
        <dbReference type="ARBA" id="ARBA00023242"/>
    </source>
</evidence>
<keyword evidence="2" id="KW-0539">Nucleus</keyword>
<dbReference type="GO" id="GO:0003682">
    <property type="term" value="F:chromatin binding"/>
    <property type="evidence" value="ECO:0007669"/>
    <property type="project" value="TreeGrafter"/>
</dbReference>
<dbReference type="Proteomes" id="UP000077266">
    <property type="component" value="Unassembled WGS sequence"/>
</dbReference>
<dbReference type="PANTHER" id="PTHR12585">
    <property type="entry name" value="SCC1 / RAD21 FAMILY MEMBER"/>
    <property type="match status" value="1"/>
</dbReference>
<dbReference type="GO" id="GO:1990414">
    <property type="term" value="P:replication-born double-strand break repair via sister chromatid exchange"/>
    <property type="evidence" value="ECO:0007669"/>
    <property type="project" value="TreeGrafter"/>
</dbReference>
<dbReference type="GO" id="GO:0007064">
    <property type="term" value="P:mitotic sister chromatid cohesion"/>
    <property type="evidence" value="ECO:0007669"/>
    <property type="project" value="TreeGrafter"/>
</dbReference>
<dbReference type="GO" id="GO:0005634">
    <property type="term" value="C:nucleus"/>
    <property type="evidence" value="ECO:0007669"/>
    <property type="project" value="UniProtKB-SubCell"/>
</dbReference>
<dbReference type="Pfam" id="PF04825">
    <property type="entry name" value="Rad21_Rec8_N"/>
    <property type="match status" value="1"/>
</dbReference>
<comment type="subcellular location">
    <subcellularLocation>
        <location evidence="1">Nucleus</location>
    </subcellularLocation>
</comment>
<proteinExistence type="predicted"/>
<dbReference type="InParanoid" id="A0A165N658"/>
<dbReference type="InterPro" id="IPR006910">
    <property type="entry name" value="Rad21_Rec8_N"/>
</dbReference>
<evidence type="ECO:0000256" key="1">
    <source>
        <dbReference type="ARBA" id="ARBA00004123"/>
    </source>
</evidence>